<dbReference type="PANTHER" id="PTHR24113:SF12">
    <property type="entry name" value="RAN GTPASE-ACTIVATING PROTEIN 1"/>
    <property type="match status" value="1"/>
</dbReference>
<organism evidence="5">
    <name type="scientific">Aphanomyces invadans</name>
    <dbReference type="NCBI Taxonomy" id="157072"/>
    <lineage>
        <taxon>Eukaryota</taxon>
        <taxon>Sar</taxon>
        <taxon>Stramenopiles</taxon>
        <taxon>Oomycota</taxon>
        <taxon>Saprolegniomycetes</taxon>
        <taxon>Saprolegniales</taxon>
        <taxon>Verrucalvaceae</taxon>
        <taxon>Aphanomyces</taxon>
    </lineage>
</organism>
<dbReference type="GO" id="GO:0005096">
    <property type="term" value="F:GTPase activator activity"/>
    <property type="evidence" value="ECO:0007669"/>
    <property type="project" value="UniProtKB-KW"/>
</dbReference>
<dbReference type="VEuPathDB" id="FungiDB:H310_03538"/>
<protein>
    <submittedName>
        <fullName evidence="5">Uncharacterized protein</fullName>
    </submittedName>
</protein>
<dbReference type="STRING" id="157072.A0A024UI73"/>
<keyword evidence="2" id="KW-0433">Leucine-rich repeat</keyword>
<name>A0A024UI73_9STRA</name>
<evidence type="ECO:0000256" key="3">
    <source>
        <dbReference type="ARBA" id="ARBA00022737"/>
    </source>
</evidence>
<dbReference type="AlphaFoldDB" id="A0A024UI73"/>
<gene>
    <name evidence="5" type="ORF">H310_03538</name>
</gene>
<dbReference type="GeneID" id="20080588"/>
<dbReference type="GO" id="GO:0031267">
    <property type="term" value="F:small GTPase binding"/>
    <property type="evidence" value="ECO:0007669"/>
    <property type="project" value="TreeGrafter"/>
</dbReference>
<dbReference type="InterPro" id="IPR032675">
    <property type="entry name" value="LRR_dom_sf"/>
</dbReference>
<dbReference type="GO" id="GO:0005634">
    <property type="term" value="C:nucleus"/>
    <property type="evidence" value="ECO:0007669"/>
    <property type="project" value="TreeGrafter"/>
</dbReference>
<dbReference type="GO" id="GO:0006913">
    <property type="term" value="P:nucleocytoplasmic transport"/>
    <property type="evidence" value="ECO:0007669"/>
    <property type="project" value="TreeGrafter"/>
</dbReference>
<keyword evidence="1" id="KW-0343">GTPase activation</keyword>
<reference evidence="5" key="1">
    <citation type="submission" date="2013-12" db="EMBL/GenBank/DDBJ databases">
        <title>The Genome Sequence of Aphanomyces invadans NJM9701.</title>
        <authorList>
            <consortium name="The Broad Institute Genomics Platform"/>
            <person name="Russ C."/>
            <person name="Tyler B."/>
            <person name="van West P."/>
            <person name="Dieguez-Uribeondo J."/>
            <person name="Young S.K."/>
            <person name="Zeng Q."/>
            <person name="Gargeya S."/>
            <person name="Fitzgerald M."/>
            <person name="Abouelleil A."/>
            <person name="Alvarado L."/>
            <person name="Chapman S.B."/>
            <person name="Gainer-Dewar J."/>
            <person name="Goldberg J."/>
            <person name="Griggs A."/>
            <person name="Gujja S."/>
            <person name="Hansen M."/>
            <person name="Howarth C."/>
            <person name="Imamovic A."/>
            <person name="Ireland A."/>
            <person name="Larimer J."/>
            <person name="McCowan C."/>
            <person name="Murphy C."/>
            <person name="Pearson M."/>
            <person name="Poon T.W."/>
            <person name="Priest M."/>
            <person name="Roberts A."/>
            <person name="Saif S."/>
            <person name="Shea T."/>
            <person name="Sykes S."/>
            <person name="Wortman J."/>
            <person name="Nusbaum C."/>
            <person name="Birren B."/>
        </authorList>
    </citation>
    <scope>NUCLEOTIDE SEQUENCE [LARGE SCALE GENOMIC DNA]</scope>
    <source>
        <strain evidence="5">NJM9701</strain>
    </source>
</reference>
<dbReference type="GO" id="GO:0048471">
    <property type="term" value="C:perinuclear region of cytoplasm"/>
    <property type="evidence" value="ECO:0007669"/>
    <property type="project" value="TreeGrafter"/>
</dbReference>
<evidence type="ECO:0000256" key="2">
    <source>
        <dbReference type="ARBA" id="ARBA00022614"/>
    </source>
</evidence>
<dbReference type="eggNOG" id="ENOG502SKZC">
    <property type="taxonomic scope" value="Eukaryota"/>
</dbReference>
<evidence type="ECO:0000313" key="5">
    <source>
        <dbReference type="EMBL" id="ETW05885.1"/>
    </source>
</evidence>
<evidence type="ECO:0000256" key="1">
    <source>
        <dbReference type="ARBA" id="ARBA00022468"/>
    </source>
</evidence>
<accession>A0A024UI73</accession>
<proteinExistence type="predicted"/>
<dbReference type="Pfam" id="PF13516">
    <property type="entry name" value="LRR_6"/>
    <property type="match status" value="3"/>
</dbReference>
<feature type="region of interest" description="Disordered" evidence="4">
    <location>
        <begin position="1"/>
        <end position="22"/>
    </location>
</feature>
<dbReference type="InterPro" id="IPR001611">
    <property type="entry name" value="Leu-rich_rpt"/>
</dbReference>
<dbReference type="InterPro" id="IPR027038">
    <property type="entry name" value="RanGap"/>
</dbReference>
<dbReference type="RefSeq" id="XP_008865662.1">
    <property type="nucleotide sequence ID" value="XM_008867440.1"/>
</dbReference>
<dbReference type="SUPFAM" id="SSF52047">
    <property type="entry name" value="RNI-like"/>
    <property type="match status" value="1"/>
</dbReference>
<evidence type="ECO:0000256" key="4">
    <source>
        <dbReference type="SAM" id="MobiDB-lite"/>
    </source>
</evidence>
<keyword evidence="3" id="KW-0677">Repeat</keyword>
<dbReference type="OrthoDB" id="120976at2759"/>
<sequence length="771" mass="85661">MSSIRGLLQRKQEGAAAIDGSKNNEEMLEGCDEYAAKSPPTEKRKMGGFGFGSLVAPKFMTGLKNLNPLKNLGKKSPTKPGTMAPPAPLKQIAWLFGPKYRHDLWRVCPYLALADIGKLAQVNEATNEHLIAYFRSPQWMGHHIVSTRYLVFQTLLRDHKLSRNRLPGDYDFPSLILAYLPLKDQVRLTETCHRMVEIYAAACDLHLCGRRQIAAFLRSYDVESKAFWTLVLVTWLVLHDCFPKLQSISFSYVTLEGASAEDLAASLATMLEHLGGRLESLELRGFPWSESAYAVLIHALYIHPLPSIHHLSLADTPLQHITLFRMAPNFRRRQFAALMSLDIQNTGLTSASFPAVLHVLAHVPHLTSLNISRNELGIQAWKDLAAHMLAAAPHTNVFHTLEAFDCSGAIPPPLWCSFNIEGMVVFMEALWQCPCSSLTHLNVSGNVMSKEAAVGLSRAFVHETVPSLSHLNLASTSMTSECVQVWSGGLTGRLFHHTSAQKHHDMPGQSLVSLNVAGNSIGKGLEFLLGAMKARALTSLGTFVLANTHLGMSEFDLLTKTFQDDCCPSLTVLDLSDNQAKGEGLTRFCSFFHTPAASRLQHLDLSHNLLDTYCLLRLSETLRQSHCARLCTLNVAHNLKVGFQTLYHFNETVRSGACPSLRCLQIGDAVTTEAGHEMVQRLTKTASASNVAMRRDQMRDEKRLAFTRQSELDAIQTDLRTKTKCAIRRELYDRLEADAASANTRVHPVKKIKHVKLAIHRKIQQAILDTS</sequence>
<dbReference type="Gene3D" id="3.80.10.10">
    <property type="entry name" value="Ribonuclease Inhibitor"/>
    <property type="match status" value="2"/>
</dbReference>
<dbReference type="GO" id="GO:0005829">
    <property type="term" value="C:cytosol"/>
    <property type="evidence" value="ECO:0007669"/>
    <property type="project" value="TreeGrafter"/>
</dbReference>
<dbReference type="PANTHER" id="PTHR24113">
    <property type="entry name" value="RAN GTPASE-ACTIVATING PROTEIN 1"/>
    <property type="match status" value="1"/>
</dbReference>
<dbReference type="EMBL" id="KI913956">
    <property type="protein sequence ID" value="ETW05885.1"/>
    <property type="molecule type" value="Genomic_DNA"/>
</dbReference>